<reference evidence="1 2" key="1">
    <citation type="journal article" date="2019" name="Int. J. Syst. Evol. Microbiol.">
        <title>The Global Catalogue of Microorganisms (GCM) 10K type strain sequencing project: providing services to taxonomists for standard genome sequencing and annotation.</title>
        <authorList>
            <consortium name="The Broad Institute Genomics Platform"/>
            <consortium name="The Broad Institute Genome Sequencing Center for Infectious Disease"/>
            <person name="Wu L."/>
            <person name="Ma J."/>
        </authorList>
    </citation>
    <scope>NUCLEOTIDE SEQUENCE [LARGE SCALE GENOMIC DNA]</scope>
    <source>
        <strain evidence="1 2">JCM 4531</strain>
    </source>
</reference>
<evidence type="ECO:0000313" key="2">
    <source>
        <dbReference type="Proteomes" id="UP001499989"/>
    </source>
</evidence>
<gene>
    <name evidence="1" type="ORF">GCM10010310_79780</name>
</gene>
<accession>A0ABN3TJ21</accession>
<name>A0ABN3TJ21_9ACTN</name>
<dbReference type="Proteomes" id="UP001499989">
    <property type="component" value="Unassembled WGS sequence"/>
</dbReference>
<evidence type="ECO:0000313" key="1">
    <source>
        <dbReference type="EMBL" id="GAA2705120.1"/>
    </source>
</evidence>
<proteinExistence type="predicted"/>
<comment type="caution">
    <text evidence="1">The sequence shown here is derived from an EMBL/GenBank/DDBJ whole genome shotgun (WGS) entry which is preliminary data.</text>
</comment>
<sequence>MTDQTGTIGSDGWQRLIAARAAYHRTAGAHYDEVLDQVAERAQKEGSIGKADIGALLLFKRLRADTPWARALMATADADVRRATAAATAAVRDTTLSLSDAARAGRAALAGLPGFTRGDALASTVLTAAAPHRMAVYDRHAHAGLRSLGIPLNNASGRYSRYIAALDHLLTHAPSPARAWTPRDLDIALYCLPPDTAST</sequence>
<organism evidence="1 2">
    <name type="scientific">Streptomyces violaceolatus</name>
    <dbReference type="NCBI Taxonomy" id="67378"/>
    <lineage>
        <taxon>Bacteria</taxon>
        <taxon>Bacillati</taxon>
        <taxon>Actinomycetota</taxon>
        <taxon>Actinomycetes</taxon>
        <taxon>Kitasatosporales</taxon>
        <taxon>Streptomycetaceae</taxon>
        <taxon>Streptomyces</taxon>
        <taxon>Streptomyces violaceoruber group</taxon>
    </lineage>
</organism>
<protein>
    <submittedName>
        <fullName evidence="1">Uncharacterized protein</fullName>
    </submittedName>
</protein>
<dbReference type="RefSeq" id="WP_344572546.1">
    <property type="nucleotide sequence ID" value="NZ_BAAASK010000055.1"/>
</dbReference>
<keyword evidence="2" id="KW-1185">Reference proteome</keyword>
<dbReference type="EMBL" id="BAAASK010000055">
    <property type="protein sequence ID" value="GAA2705120.1"/>
    <property type="molecule type" value="Genomic_DNA"/>
</dbReference>